<name>A0ABV8VSN5_9BACI</name>
<dbReference type="Proteomes" id="UP001595880">
    <property type="component" value="Unassembled WGS sequence"/>
</dbReference>
<dbReference type="RefSeq" id="WP_390197402.1">
    <property type="nucleotide sequence ID" value="NZ_JBHSDV010000001.1"/>
</dbReference>
<proteinExistence type="predicted"/>
<keyword evidence="2" id="KW-1185">Reference proteome</keyword>
<protein>
    <submittedName>
        <fullName evidence="1">Uncharacterized protein</fullName>
    </submittedName>
</protein>
<reference evidence="2" key="1">
    <citation type="journal article" date="2019" name="Int. J. Syst. Evol. Microbiol.">
        <title>The Global Catalogue of Microorganisms (GCM) 10K type strain sequencing project: providing services to taxonomists for standard genome sequencing and annotation.</title>
        <authorList>
            <consortium name="The Broad Institute Genomics Platform"/>
            <consortium name="The Broad Institute Genome Sequencing Center for Infectious Disease"/>
            <person name="Wu L."/>
            <person name="Ma J."/>
        </authorList>
    </citation>
    <scope>NUCLEOTIDE SEQUENCE [LARGE SCALE GENOMIC DNA]</scope>
    <source>
        <strain evidence="2">KACC 14058</strain>
    </source>
</reference>
<organism evidence="1 2">
    <name type="scientific">Gracilibacillus marinus</name>
    <dbReference type="NCBI Taxonomy" id="630535"/>
    <lineage>
        <taxon>Bacteria</taxon>
        <taxon>Bacillati</taxon>
        <taxon>Bacillota</taxon>
        <taxon>Bacilli</taxon>
        <taxon>Bacillales</taxon>
        <taxon>Bacillaceae</taxon>
        <taxon>Gracilibacillus</taxon>
    </lineage>
</organism>
<accession>A0ABV8VSN5</accession>
<evidence type="ECO:0000313" key="2">
    <source>
        <dbReference type="Proteomes" id="UP001595880"/>
    </source>
</evidence>
<comment type="caution">
    <text evidence="1">The sequence shown here is derived from an EMBL/GenBank/DDBJ whole genome shotgun (WGS) entry which is preliminary data.</text>
</comment>
<sequence>MAKSKLSILKDELRERQRMLQEDIDDIRSGDEYVPEIYNETVLEIKFLKETLNRIWEIEFPS</sequence>
<gene>
    <name evidence="1" type="ORF">ACFOZ1_06635</name>
</gene>
<evidence type="ECO:0000313" key="1">
    <source>
        <dbReference type="EMBL" id="MFC4387488.1"/>
    </source>
</evidence>
<dbReference type="EMBL" id="JBHSDV010000001">
    <property type="protein sequence ID" value="MFC4387488.1"/>
    <property type="molecule type" value="Genomic_DNA"/>
</dbReference>